<name>A0A2P2KM56_RHIMU</name>
<feature type="compositionally biased region" description="Polar residues" evidence="1">
    <location>
        <begin position="24"/>
        <end position="38"/>
    </location>
</feature>
<protein>
    <submittedName>
        <fullName evidence="3">Transcriptional activator DEMETER-like isoform X2</fullName>
    </submittedName>
</protein>
<sequence>MQPPTPPKPGFMPGDRLQTTTFNLNKSRRQQNSGSALCSPSRGCKMPQGQKAAPKDHWQSPVKRRGRSLNHEFLDQLEEIMLRLEHLNINEGSNEDIKDQKALVPFKTDGAIAPHDGFALMRRHRPRPKAEIDPETERVWKLLMGKEGSEGLEETDKEKAHWWEEERRIFHGRVDSFIARMHLVQGDRRFSKWKGSIVDSVIGVFLTQNVSDHLSSSAFMSLAAQFPLRSMRNRTSDRGGKSILLEGPDICTSDLSYIIKQQGKLDYPLYEQHCLHPSKSAENQQAFYTSWIEGTSIVEAHGNSLEEELSSKELSHDSFDSSVIQANGGVRSYSCSNSEEEQPPASCKPKSFHTSFTDLLQMEDSILFEDLYRSLFSDEGSQHGFQQPENKEDSLQSPVLRIPESLKGSSVYGRSTSNYNSQMQLPAIPSSNCWMQTTSQCDILATTGFNCYDEESISSQSPGASVFRQEKDASCMGKRVGQVAQNIHKNATQNCGLFPEIPMLDQHDLCKQSISEHSNFQIHYDNQHHERGDTLQSSSISVMEPPNPEELAVRQTHLSSRFVDPNVEEHMHSINKVNTNARQTTSKARKGNADGGKKDSADWDSLRKQAQAIGGRKERSKDTMDSLDYEALRCSSIHEISEAIKERGMNKMLAERIKEFLNRLVEEHGSLDLEWLRDVPPEKAKDYLLSIRGLGLKSVECVRLLTLHHLAFPVDTNVGRIAVRLGWVPLQPLPESLQLHLLELYPVLESIQKYLWPRLCKLDQRTL</sequence>
<dbReference type="GO" id="GO:0141166">
    <property type="term" value="P:chromosomal 5-methylcytosine DNA demethylation pathway"/>
    <property type="evidence" value="ECO:0007669"/>
    <property type="project" value="InterPro"/>
</dbReference>
<evidence type="ECO:0000313" key="3">
    <source>
        <dbReference type="EMBL" id="MBX06786.1"/>
    </source>
</evidence>
<feature type="region of interest" description="Disordered" evidence="1">
    <location>
        <begin position="574"/>
        <end position="621"/>
    </location>
</feature>
<dbReference type="EMBL" id="GGEC01026302">
    <property type="protein sequence ID" value="MBX06786.1"/>
    <property type="molecule type" value="Transcribed_RNA"/>
</dbReference>
<dbReference type="GO" id="GO:0019104">
    <property type="term" value="F:DNA N-glycosylase activity"/>
    <property type="evidence" value="ECO:0007669"/>
    <property type="project" value="InterPro"/>
</dbReference>
<proteinExistence type="predicted"/>
<feature type="region of interest" description="Disordered" evidence="1">
    <location>
        <begin position="24"/>
        <end position="64"/>
    </location>
</feature>
<dbReference type="GO" id="GO:0035514">
    <property type="term" value="F:DNA demethylase activity"/>
    <property type="evidence" value="ECO:0007669"/>
    <property type="project" value="InterPro"/>
</dbReference>
<dbReference type="Gene3D" id="1.10.340.30">
    <property type="entry name" value="Hypothetical protein, domain 2"/>
    <property type="match status" value="1"/>
</dbReference>
<dbReference type="InterPro" id="IPR003265">
    <property type="entry name" value="HhH-GPD_domain"/>
</dbReference>
<feature type="compositionally biased region" description="Polar residues" evidence="1">
    <location>
        <begin position="575"/>
        <end position="586"/>
    </location>
</feature>
<dbReference type="InterPro" id="IPR023170">
    <property type="entry name" value="HhH_base_excis_C"/>
</dbReference>
<dbReference type="SMART" id="SM00478">
    <property type="entry name" value="ENDO3c"/>
    <property type="match status" value="1"/>
</dbReference>
<feature type="domain" description="HhH-GPD" evidence="2">
    <location>
        <begin position="618"/>
        <end position="760"/>
    </location>
</feature>
<dbReference type="AlphaFoldDB" id="A0A2P2KM56"/>
<evidence type="ECO:0000256" key="1">
    <source>
        <dbReference type="SAM" id="MobiDB-lite"/>
    </source>
</evidence>
<dbReference type="InterPro" id="IPR044811">
    <property type="entry name" value="DME/ROS1"/>
</dbReference>
<reference evidence="3" key="1">
    <citation type="submission" date="2018-02" db="EMBL/GenBank/DDBJ databases">
        <title>Rhizophora mucronata_Transcriptome.</title>
        <authorList>
            <person name="Meera S.P."/>
            <person name="Sreeshan A."/>
            <person name="Augustine A."/>
        </authorList>
    </citation>
    <scope>NUCLEOTIDE SEQUENCE</scope>
    <source>
        <tissue evidence="3">Leaf</tissue>
    </source>
</reference>
<dbReference type="InterPro" id="IPR011257">
    <property type="entry name" value="DNA_glycosylase"/>
</dbReference>
<dbReference type="CDD" id="cd00056">
    <property type="entry name" value="ENDO3c"/>
    <property type="match status" value="1"/>
</dbReference>
<accession>A0A2P2KM56</accession>
<dbReference type="PANTHER" id="PTHR46213">
    <property type="entry name" value="TRANSCRIPTIONAL ACTIVATOR DEMETER"/>
    <property type="match status" value="1"/>
</dbReference>
<dbReference type="Gene3D" id="1.10.1670.10">
    <property type="entry name" value="Helix-hairpin-Helix base-excision DNA repair enzymes (C-terminal)"/>
    <property type="match status" value="1"/>
</dbReference>
<evidence type="ECO:0000259" key="2">
    <source>
        <dbReference type="SMART" id="SM00478"/>
    </source>
</evidence>
<organism evidence="3">
    <name type="scientific">Rhizophora mucronata</name>
    <name type="common">Asiatic mangrove</name>
    <dbReference type="NCBI Taxonomy" id="61149"/>
    <lineage>
        <taxon>Eukaryota</taxon>
        <taxon>Viridiplantae</taxon>
        <taxon>Streptophyta</taxon>
        <taxon>Embryophyta</taxon>
        <taxon>Tracheophyta</taxon>
        <taxon>Spermatophyta</taxon>
        <taxon>Magnoliopsida</taxon>
        <taxon>eudicotyledons</taxon>
        <taxon>Gunneridae</taxon>
        <taxon>Pentapetalae</taxon>
        <taxon>rosids</taxon>
        <taxon>fabids</taxon>
        <taxon>Malpighiales</taxon>
        <taxon>Rhizophoraceae</taxon>
        <taxon>Rhizophora</taxon>
    </lineage>
</organism>
<feature type="compositionally biased region" description="Basic and acidic residues" evidence="1">
    <location>
        <begin position="591"/>
        <end position="607"/>
    </location>
</feature>
<dbReference type="GO" id="GO:0006284">
    <property type="term" value="P:base-excision repair"/>
    <property type="evidence" value="ECO:0007669"/>
    <property type="project" value="InterPro"/>
</dbReference>
<dbReference type="SUPFAM" id="SSF48150">
    <property type="entry name" value="DNA-glycosylase"/>
    <property type="match status" value="1"/>
</dbReference>
<dbReference type="PANTHER" id="PTHR46213:SF24">
    <property type="entry name" value="HHH-GPD DOMAIN-CONTAINING PROTEIN"/>
    <property type="match status" value="1"/>
</dbReference>